<evidence type="ECO:0000259" key="1">
    <source>
        <dbReference type="PROSITE" id="PS51737"/>
    </source>
</evidence>
<gene>
    <name evidence="2" type="ORF">ACFFNX_15200</name>
</gene>
<comment type="caution">
    <text evidence="2">The sequence shown here is derived from an EMBL/GenBank/DDBJ whole genome shotgun (WGS) entry which is preliminary data.</text>
</comment>
<name>A0ABV5YHM2_9ACTN</name>
<dbReference type="InterPro" id="IPR025827">
    <property type="entry name" value="Zn_ribbon_recom_dom"/>
</dbReference>
<dbReference type="InterPro" id="IPR036162">
    <property type="entry name" value="Resolvase-like_N_sf"/>
</dbReference>
<organism evidence="2 3">
    <name type="scientific">Actinoallomurus acaciae</name>
    <dbReference type="NCBI Taxonomy" id="502577"/>
    <lineage>
        <taxon>Bacteria</taxon>
        <taxon>Bacillati</taxon>
        <taxon>Actinomycetota</taxon>
        <taxon>Actinomycetes</taxon>
        <taxon>Streptosporangiales</taxon>
        <taxon>Thermomonosporaceae</taxon>
        <taxon>Actinoallomurus</taxon>
    </lineage>
</organism>
<dbReference type="EMBL" id="JBHLZP010000093">
    <property type="protein sequence ID" value="MFB9833537.1"/>
    <property type="molecule type" value="Genomic_DNA"/>
</dbReference>
<dbReference type="InterPro" id="IPR006119">
    <property type="entry name" value="Resolv_N"/>
</dbReference>
<dbReference type="PROSITE" id="PS51737">
    <property type="entry name" value="RECOMBINASE_DNA_BIND"/>
    <property type="match status" value="1"/>
</dbReference>
<dbReference type="Pfam" id="PF13408">
    <property type="entry name" value="Zn_ribbon_recom"/>
    <property type="match status" value="1"/>
</dbReference>
<accession>A0ABV5YHM2</accession>
<proteinExistence type="predicted"/>
<keyword evidence="3" id="KW-1185">Reference proteome</keyword>
<dbReference type="RefSeq" id="WP_378201366.1">
    <property type="nucleotide sequence ID" value="NZ_JBHLZP010000093.1"/>
</dbReference>
<dbReference type="InterPro" id="IPR038109">
    <property type="entry name" value="DNA_bind_recomb_sf"/>
</dbReference>
<dbReference type="Gene3D" id="3.40.50.1390">
    <property type="entry name" value="Resolvase, N-terminal catalytic domain"/>
    <property type="match status" value="1"/>
</dbReference>
<dbReference type="Proteomes" id="UP001589627">
    <property type="component" value="Unassembled WGS sequence"/>
</dbReference>
<evidence type="ECO:0000313" key="3">
    <source>
        <dbReference type="Proteomes" id="UP001589627"/>
    </source>
</evidence>
<feature type="domain" description="Recombinase" evidence="1">
    <location>
        <begin position="162"/>
        <end position="323"/>
    </location>
</feature>
<dbReference type="InterPro" id="IPR050639">
    <property type="entry name" value="SSR_resolvase"/>
</dbReference>
<sequence>MRFAFYGRVSTEDRQDPVMSRARQQDQAAALVLGHGRIVAEFFDVGQSRVLPWTRRPEAAALVAAMADPDRGFDAIVVGEYERAFYGNQFSLMAPLFAHYGVQLWMPEVGGRVDFEAEGHEQLMIGLGIQSKREITRTRIRVSTAMATQVREQGRYQGGRPPYGYRLVDAGPHPNRAHAAWGRRAHRLEPDSETAPIVKWIFAQRLDGHSIARIARALNEIGIPCPSAADPERNTHRSARAWPLTTVRTILANPRYTGRQVWNRQPAARDLIDPANTGLGHRQVQRWNLPDGWVISTRPAHPALVSEADFIAAQNIRAPRGNPNPDRCYQLAGLLRCGICGRRMESCWANNRAAYRCRHGHTSASKTDPDRPKNLYIREDRILSHLRALWALLSGADLEPGTVPPTTTEIISHLRTQKTTFTYDPGTHALQADTPQEAKITLDRTR</sequence>
<evidence type="ECO:0000313" key="2">
    <source>
        <dbReference type="EMBL" id="MFB9833537.1"/>
    </source>
</evidence>
<dbReference type="SUPFAM" id="SSF53041">
    <property type="entry name" value="Resolvase-like"/>
    <property type="match status" value="1"/>
</dbReference>
<dbReference type="Pfam" id="PF07508">
    <property type="entry name" value="Recombinase"/>
    <property type="match status" value="1"/>
</dbReference>
<dbReference type="PANTHER" id="PTHR30461:SF23">
    <property type="entry name" value="DNA RECOMBINASE-RELATED"/>
    <property type="match status" value="1"/>
</dbReference>
<reference evidence="2 3" key="1">
    <citation type="submission" date="2024-09" db="EMBL/GenBank/DDBJ databases">
        <authorList>
            <person name="Sun Q."/>
            <person name="Mori K."/>
        </authorList>
    </citation>
    <scope>NUCLEOTIDE SEQUENCE [LARGE SCALE GENOMIC DNA]</scope>
    <source>
        <strain evidence="2 3">TBRC 0563</strain>
    </source>
</reference>
<protein>
    <submittedName>
        <fullName evidence="2">Recombinase family protein</fullName>
    </submittedName>
</protein>
<dbReference type="PANTHER" id="PTHR30461">
    <property type="entry name" value="DNA-INVERTASE FROM LAMBDOID PROPHAGE"/>
    <property type="match status" value="1"/>
</dbReference>
<dbReference type="InterPro" id="IPR011109">
    <property type="entry name" value="DNA_bind_recombinase_dom"/>
</dbReference>
<dbReference type="Pfam" id="PF00239">
    <property type="entry name" value="Resolvase"/>
    <property type="match status" value="1"/>
</dbReference>
<dbReference type="Gene3D" id="3.90.1750.20">
    <property type="entry name" value="Putative Large Serine Recombinase, Chain B, Domain 2"/>
    <property type="match status" value="1"/>
</dbReference>